<keyword evidence="1" id="KW-0812">Transmembrane</keyword>
<sequence length="100" mass="10438">MSPKARNLLVVGAVLILLGVLAFALQPGEPKAVCTSENGPTSGFVDAEQDCPISQESWNEIADYRSSPKPFRIAGLVLVVAGVGTLVAAGLSARRSRTTE</sequence>
<gene>
    <name evidence="2" type="ORF">AERYTH_02975</name>
</gene>
<dbReference type="RefSeq" id="WP_067854467.1">
    <property type="nucleotide sequence ID" value="NZ_CP011502.1"/>
</dbReference>
<reference evidence="2 3" key="1">
    <citation type="journal article" date="1991" name="Int. J. Syst. Bacteriol.">
        <title>Description of the erythromycin-producing bacterium Arthrobacter sp. strain NRRL B-3381 as Aeromicrobium erythreum gen. nov., sp. nov.</title>
        <authorList>
            <person name="Miller E.S."/>
            <person name="Woese C.R."/>
            <person name="Brenner S."/>
        </authorList>
    </citation>
    <scope>NUCLEOTIDE SEQUENCE [LARGE SCALE GENOMIC DNA]</scope>
    <source>
        <strain evidence="2 3">AR18</strain>
    </source>
</reference>
<organism evidence="2 3">
    <name type="scientific">Aeromicrobium erythreum</name>
    <dbReference type="NCBI Taxonomy" id="2041"/>
    <lineage>
        <taxon>Bacteria</taxon>
        <taxon>Bacillati</taxon>
        <taxon>Actinomycetota</taxon>
        <taxon>Actinomycetes</taxon>
        <taxon>Propionibacteriales</taxon>
        <taxon>Nocardioidaceae</taxon>
        <taxon>Aeromicrobium</taxon>
    </lineage>
</organism>
<evidence type="ECO:0000256" key="1">
    <source>
        <dbReference type="SAM" id="Phobius"/>
    </source>
</evidence>
<keyword evidence="3" id="KW-1185">Reference proteome</keyword>
<name>A0A0U3TDW2_9ACTN</name>
<dbReference type="PATRIC" id="fig|2041.4.peg.626"/>
<protein>
    <submittedName>
        <fullName evidence="2">Uncharacterized protein</fullName>
    </submittedName>
</protein>
<dbReference type="Proteomes" id="UP000067689">
    <property type="component" value="Chromosome"/>
</dbReference>
<dbReference type="AlphaFoldDB" id="A0A0U3TDW2"/>
<evidence type="ECO:0000313" key="2">
    <source>
        <dbReference type="EMBL" id="ALX03735.1"/>
    </source>
</evidence>
<evidence type="ECO:0000313" key="3">
    <source>
        <dbReference type="Proteomes" id="UP000067689"/>
    </source>
</evidence>
<keyword evidence="1" id="KW-1133">Transmembrane helix</keyword>
<keyword evidence="1" id="KW-0472">Membrane</keyword>
<proteinExistence type="predicted"/>
<dbReference type="KEGG" id="aer:AERYTH_02975"/>
<dbReference type="EMBL" id="CP011502">
    <property type="protein sequence ID" value="ALX03735.1"/>
    <property type="molecule type" value="Genomic_DNA"/>
</dbReference>
<dbReference type="OrthoDB" id="3749059at2"/>
<feature type="transmembrane region" description="Helical" evidence="1">
    <location>
        <begin position="73"/>
        <end position="93"/>
    </location>
</feature>
<accession>A0A0U3TDW2</accession>